<feature type="transmembrane region" description="Helical" evidence="1">
    <location>
        <begin position="135"/>
        <end position="158"/>
    </location>
</feature>
<reference evidence="4 5" key="1">
    <citation type="submission" date="2020-05" db="EMBL/GenBank/DDBJ databases">
        <title>Draft Genome Sequences of Sphingomonas sp. Isolated from the International Space Station.</title>
        <authorList>
            <person name="Bijlani S."/>
            <person name="Singh N.K."/>
            <person name="Mason C.E."/>
            <person name="Wang C.C."/>
            <person name="Venkateswaran K."/>
        </authorList>
    </citation>
    <scope>NUCLEOTIDE SEQUENCE [LARGE SCALE GENOMIC DNA]</scope>
    <source>
        <strain evidence="2 5">IIF7SW-B5</strain>
        <strain evidence="3">ISS-IIF7SWP</strain>
    </source>
</reference>
<dbReference type="EMBL" id="JABEOV010000005">
    <property type="protein sequence ID" value="NNG52394.1"/>
    <property type="molecule type" value="Genomic_DNA"/>
</dbReference>
<evidence type="ECO:0000256" key="1">
    <source>
        <dbReference type="SAM" id="Phobius"/>
    </source>
</evidence>
<keyword evidence="1" id="KW-0472">Membrane</keyword>
<keyword evidence="1" id="KW-1133">Transmembrane helix</keyword>
<gene>
    <name evidence="3" type="primary">zorA</name>
    <name evidence="2" type="ORF">HKX05_03420</name>
    <name evidence="3" type="ORF">HLV41_13895</name>
</gene>
<dbReference type="EMBL" id="JABYQV010000012">
    <property type="protein sequence ID" value="NVP32140.1"/>
    <property type="molecule type" value="Genomic_DNA"/>
</dbReference>
<name>A0A7Y7QWS3_9SPHN</name>
<evidence type="ECO:0000313" key="3">
    <source>
        <dbReference type="EMBL" id="NVP32140.1"/>
    </source>
</evidence>
<protein>
    <submittedName>
        <fullName evidence="3">Anti-phage defense protein ZorA</fullName>
    </submittedName>
</protein>
<feature type="transmembrane region" description="Helical" evidence="1">
    <location>
        <begin position="22"/>
        <end position="42"/>
    </location>
</feature>
<dbReference type="RefSeq" id="WP_170171815.1">
    <property type="nucleotide sequence ID" value="NZ_JABEOV010000005.1"/>
</dbReference>
<dbReference type="AlphaFoldDB" id="A0A7Y7QWS3"/>
<keyword evidence="1" id="KW-0812">Transmembrane</keyword>
<dbReference type="Proteomes" id="UP000557656">
    <property type="component" value="Unassembled WGS sequence"/>
</dbReference>
<feature type="transmembrane region" description="Helical" evidence="1">
    <location>
        <begin position="178"/>
        <end position="205"/>
    </location>
</feature>
<evidence type="ECO:0000313" key="2">
    <source>
        <dbReference type="EMBL" id="NNG52394.1"/>
    </source>
</evidence>
<proteinExistence type="predicted"/>
<organism evidence="3 4">
    <name type="scientific">Sphingomonas sanguinis</name>
    <dbReference type="NCBI Taxonomy" id="33051"/>
    <lineage>
        <taxon>Bacteria</taxon>
        <taxon>Pseudomonadati</taxon>
        <taxon>Pseudomonadota</taxon>
        <taxon>Alphaproteobacteria</taxon>
        <taxon>Sphingomonadales</taxon>
        <taxon>Sphingomonadaceae</taxon>
        <taxon>Sphingomonas</taxon>
    </lineage>
</organism>
<dbReference type="Proteomes" id="UP000531581">
    <property type="component" value="Unassembled WGS sequence"/>
</dbReference>
<keyword evidence="5" id="KW-1185">Reference proteome</keyword>
<accession>A0A7Y7QWS3</accession>
<evidence type="ECO:0000313" key="5">
    <source>
        <dbReference type="Proteomes" id="UP000557656"/>
    </source>
</evidence>
<dbReference type="NCBIfam" id="NF033914">
    <property type="entry name" value="antiphage_ZorA_1"/>
    <property type="match status" value="1"/>
</dbReference>
<sequence length="670" mass="70888">MESHVNPINGLVVLVFGNPSTALWISLLILLSCALIIGRNYIRFHRPLKETLKQRVAILAPVLEANDIDAAQRVFADRFYDIDAAMMSHSRGGAEIGQAWSQFRETILDETEVPMRATVRADGYFLHLGDDTRILAWWANIFVAVGLTFTFLGIVAALTTTVTALSAANGSANMTPALINLLTITSVKFWTSIAGVLASILLRVFDRRWHAASQRELECIVDAIDRGTLFSPPQRIAAEQLRETKEQTSALKSFSHELAIAVGENLERQMQPMVQVLGGIQASIDDFKSGSFNQIGKELGDALSRNAGAEMAQLGAALTDMTTRLATIHEQIEGSGQAANDQIAHAARDFSMASDKMTAMFDALHTRIDATGARLTETAQTASIEAVDQFSRATSGIQAAFDQMRGEIADIGGRLTAGADAAAIRNAEVLERAADALEAATGRAATGMSEAVDAAIAKASEESAKAIASAFASFGAGFEAASAGLVETLRTTAGRMEALAAGIERSAQASESHAGKLVEAGRAAEGVAGTLNRAANDLQGAATPIRSATEAIGTAVARVQEAMTRQSDAASEHHRAVAGIAEKLGETSEAANRAWTSYRDRFEAVDTALAAALDQIRSASGDHAAHLNEQVGRIDNALAGAVDKLSAALEPLTELADQIEDLLGKIQAQE</sequence>
<comment type="caution">
    <text evidence="3">The sequence shown here is derived from an EMBL/GenBank/DDBJ whole genome shotgun (WGS) entry which is preliminary data.</text>
</comment>
<evidence type="ECO:0000313" key="4">
    <source>
        <dbReference type="Proteomes" id="UP000531581"/>
    </source>
</evidence>